<dbReference type="FunFam" id="3.20.20.140:FF:000174">
    <property type="entry name" value="Dihydropyrimidinase-related protein 2"/>
    <property type="match status" value="2"/>
</dbReference>
<organism evidence="6">
    <name type="scientific">Timema genevievae</name>
    <name type="common">Walking stick</name>
    <dbReference type="NCBI Taxonomy" id="629358"/>
    <lineage>
        <taxon>Eukaryota</taxon>
        <taxon>Metazoa</taxon>
        <taxon>Ecdysozoa</taxon>
        <taxon>Arthropoda</taxon>
        <taxon>Hexapoda</taxon>
        <taxon>Insecta</taxon>
        <taxon>Pterygota</taxon>
        <taxon>Neoptera</taxon>
        <taxon>Polyneoptera</taxon>
        <taxon>Phasmatodea</taxon>
        <taxon>Timematodea</taxon>
        <taxon>Timematoidea</taxon>
        <taxon>Timematidae</taxon>
        <taxon>Timema</taxon>
    </lineage>
</organism>
<dbReference type="PANTHER" id="PTHR11647">
    <property type="entry name" value="HYDRANTOINASE/DIHYDROPYRIMIDINASE FAMILY MEMBER"/>
    <property type="match status" value="1"/>
</dbReference>
<evidence type="ECO:0000256" key="3">
    <source>
        <dbReference type="ARBA" id="ARBA00036696"/>
    </source>
</evidence>
<dbReference type="GO" id="GO:0004157">
    <property type="term" value="F:dihydropyrimidinase activity"/>
    <property type="evidence" value="ECO:0007669"/>
    <property type="project" value="UniProtKB-EC"/>
</dbReference>
<dbReference type="InterPro" id="IPR006680">
    <property type="entry name" value="Amidohydro-rel"/>
</dbReference>
<comment type="catalytic activity">
    <reaction evidence="3">
        <text>5,6-dihydrouracil + H2O = 3-(carbamoylamino)propanoate + H(+)</text>
        <dbReference type="Rhea" id="RHEA:16121"/>
        <dbReference type="ChEBI" id="CHEBI:11892"/>
        <dbReference type="ChEBI" id="CHEBI:15377"/>
        <dbReference type="ChEBI" id="CHEBI:15378"/>
        <dbReference type="ChEBI" id="CHEBI:15901"/>
        <dbReference type="EC" id="3.5.2.2"/>
    </reaction>
</comment>
<accession>A0A7R9PPC1</accession>
<evidence type="ECO:0000256" key="4">
    <source>
        <dbReference type="ARBA" id="ARBA00039113"/>
    </source>
</evidence>
<evidence type="ECO:0000313" key="6">
    <source>
        <dbReference type="EMBL" id="CAD7602550.1"/>
    </source>
</evidence>
<gene>
    <name evidence="6" type="ORF">TGEB3V08_LOCUS8391</name>
</gene>
<dbReference type="EC" id="3.5.2.2" evidence="4"/>
<dbReference type="Gene3D" id="3.20.20.140">
    <property type="entry name" value="Metal-dependent hydrolases"/>
    <property type="match status" value="2"/>
</dbReference>
<comment type="cofactor">
    <cofactor evidence="1">
        <name>Zn(2+)</name>
        <dbReference type="ChEBI" id="CHEBI:29105"/>
    </cofactor>
</comment>
<sequence length="339" mass="37662">MVMYISKMESLIFCVIGGIDPHTHFQLELMGETSVDDFYQGTKAALAGGTTMIIDFVIPKKGESLLEAYERWRQMAEEKVCCDYALHVAITSWSEKVKEEMALLCKEHGVNSFKVFMAYKDMLMLRDGDIYQVFDKCRELGAIALVHAENGDIIVEVSKIHELIKWYTVDGSNGTLKDISNKTHYEPHPNADEPAMDNAAMNEDRRTASVDNTNDVNGNDKCVNAKKLLASGVTGPEGHPLSRPEEVEAEAVYRACVIAKQVSCPLYVVHVMSKLAANMLEAARTDGWKVYGEVLAAALGTDGSHYYHSCWTHAACHIVSPPLRNDPSTPDALMEKLKR</sequence>
<dbReference type="InterPro" id="IPR050378">
    <property type="entry name" value="Metallo-dep_Hydrolases_sf"/>
</dbReference>
<dbReference type="EMBL" id="OE843221">
    <property type="protein sequence ID" value="CAD7602550.1"/>
    <property type="molecule type" value="Genomic_DNA"/>
</dbReference>
<protein>
    <recommendedName>
        <fullName evidence="4">dihydropyrimidinase</fullName>
        <ecNumber evidence="4">3.5.2.2</ecNumber>
    </recommendedName>
</protein>
<dbReference type="InterPro" id="IPR032466">
    <property type="entry name" value="Metal_Hydrolase"/>
</dbReference>
<dbReference type="GO" id="GO:0006208">
    <property type="term" value="P:pyrimidine nucleobase catabolic process"/>
    <property type="evidence" value="ECO:0007669"/>
    <property type="project" value="TreeGrafter"/>
</dbReference>
<evidence type="ECO:0000256" key="2">
    <source>
        <dbReference type="ARBA" id="ARBA00008829"/>
    </source>
</evidence>
<evidence type="ECO:0000256" key="1">
    <source>
        <dbReference type="ARBA" id="ARBA00001947"/>
    </source>
</evidence>
<comment type="similarity">
    <text evidence="2">Belongs to the metallo-dependent hydrolases superfamily. Hydantoinase/dihydropyrimidinase family.</text>
</comment>
<dbReference type="AlphaFoldDB" id="A0A7R9PPC1"/>
<reference evidence="6" key="1">
    <citation type="submission" date="2020-11" db="EMBL/GenBank/DDBJ databases">
        <authorList>
            <person name="Tran Van P."/>
        </authorList>
    </citation>
    <scope>NUCLEOTIDE SEQUENCE</scope>
</reference>
<dbReference type="SUPFAM" id="SSF51556">
    <property type="entry name" value="Metallo-dependent hydrolases"/>
    <property type="match status" value="1"/>
</dbReference>
<dbReference type="PANTHER" id="PTHR11647:SF1">
    <property type="entry name" value="COLLAPSIN RESPONSE MEDIATOR PROTEIN"/>
    <property type="match status" value="1"/>
</dbReference>
<dbReference type="Pfam" id="PF01979">
    <property type="entry name" value="Amidohydro_1"/>
    <property type="match status" value="1"/>
</dbReference>
<feature type="domain" description="Amidohydrolase-related" evidence="5">
    <location>
        <begin position="15"/>
        <end position="158"/>
    </location>
</feature>
<name>A0A7R9PPC1_TIMGE</name>
<proteinExistence type="inferred from homology"/>
<evidence type="ECO:0000259" key="5">
    <source>
        <dbReference type="Pfam" id="PF01979"/>
    </source>
</evidence>
<dbReference type="GO" id="GO:0005829">
    <property type="term" value="C:cytosol"/>
    <property type="evidence" value="ECO:0007669"/>
    <property type="project" value="TreeGrafter"/>
</dbReference>